<dbReference type="PANTHER" id="PTHR35490:SF2">
    <property type="entry name" value="BACTERIOPHAGE N4 ADSORPTION B PROTEIN"/>
    <property type="match status" value="1"/>
</dbReference>
<accession>A0AAN7K3G6</accession>
<dbReference type="EMBL" id="JAXIOK010000012">
    <property type="protein sequence ID" value="KAK4758847.1"/>
    <property type="molecule type" value="Genomic_DNA"/>
</dbReference>
<evidence type="ECO:0000256" key="1">
    <source>
        <dbReference type="SAM" id="Coils"/>
    </source>
</evidence>
<gene>
    <name evidence="4" type="ORF">SAY87_020148</name>
</gene>
<keyword evidence="3" id="KW-0812">Transmembrane</keyword>
<organism evidence="4 5">
    <name type="scientific">Trapa incisa</name>
    <dbReference type="NCBI Taxonomy" id="236973"/>
    <lineage>
        <taxon>Eukaryota</taxon>
        <taxon>Viridiplantae</taxon>
        <taxon>Streptophyta</taxon>
        <taxon>Embryophyta</taxon>
        <taxon>Tracheophyta</taxon>
        <taxon>Spermatophyta</taxon>
        <taxon>Magnoliopsida</taxon>
        <taxon>eudicotyledons</taxon>
        <taxon>Gunneridae</taxon>
        <taxon>Pentapetalae</taxon>
        <taxon>rosids</taxon>
        <taxon>malvids</taxon>
        <taxon>Myrtales</taxon>
        <taxon>Lythraceae</taxon>
        <taxon>Trapa</taxon>
    </lineage>
</organism>
<protein>
    <submittedName>
        <fullName evidence="4">Uncharacterized protein</fullName>
    </submittedName>
</protein>
<dbReference type="Proteomes" id="UP001345219">
    <property type="component" value="Chromosome 15"/>
</dbReference>
<evidence type="ECO:0000256" key="2">
    <source>
        <dbReference type="SAM" id="MobiDB-lite"/>
    </source>
</evidence>
<keyword evidence="3" id="KW-0472">Membrane</keyword>
<keyword evidence="5" id="KW-1185">Reference proteome</keyword>
<sequence length="438" mass="48679">MPHFSAITLDRLIDPGASESVDKPIQGSMTIPRHSWNPKSGFSPKLERRNSSSRTQRRVQRPLMKPSLYTTPERTPVPDSPSSFPPSPYIINHKRRGACLVKNTTDDAEESVDARVTSTSTVAPAEDDPILTSISSQVQDYHTNGGREGESESICNGKAVMISLEPHEDLNGGLLAESDLPMPILLTPRAEGEDDDFYDPLDSMSYTSNTDIGEHGTPGRSSKIASAGGEFYDACEELSVDSGSRYSLRALEEELHEMRLSLLMEMEKRKQAEEALQNMQHCWQRMREELSFVGLTLLAHPHAKAEQLDTDSAENLSQQVCVTRFVSEAIGRGIAKAEAETVMEAQLEAKNFEITRLSDRLRYYEAMNQEMSQRNQEAIEIARQLREARKRKQRRVWRSIAVTVAIGAAALTLSYLQAGKGSSSHANVQAPEHSNGHQ</sequence>
<evidence type="ECO:0000313" key="4">
    <source>
        <dbReference type="EMBL" id="KAK4758847.1"/>
    </source>
</evidence>
<dbReference type="AlphaFoldDB" id="A0AAN7K3G6"/>
<name>A0AAN7K3G6_9MYRT</name>
<dbReference type="PANTHER" id="PTHR35490">
    <property type="entry name" value="BACTERIOPHAGE N4 ADSORPTION B PROTEIN"/>
    <property type="match status" value="1"/>
</dbReference>
<reference evidence="4 5" key="1">
    <citation type="journal article" date="2023" name="Hortic Res">
        <title>Pangenome of water caltrop reveals structural variations and asymmetric subgenome divergence after allopolyploidization.</title>
        <authorList>
            <person name="Zhang X."/>
            <person name="Chen Y."/>
            <person name="Wang L."/>
            <person name="Yuan Y."/>
            <person name="Fang M."/>
            <person name="Shi L."/>
            <person name="Lu R."/>
            <person name="Comes H.P."/>
            <person name="Ma Y."/>
            <person name="Chen Y."/>
            <person name="Huang G."/>
            <person name="Zhou Y."/>
            <person name="Zheng Z."/>
            <person name="Qiu Y."/>
        </authorList>
    </citation>
    <scope>NUCLEOTIDE SEQUENCE [LARGE SCALE GENOMIC DNA]</scope>
    <source>
        <tissue evidence="4">Roots</tissue>
    </source>
</reference>
<evidence type="ECO:0000256" key="3">
    <source>
        <dbReference type="SAM" id="Phobius"/>
    </source>
</evidence>
<feature type="coiled-coil region" evidence="1">
    <location>
        <begin position="368"/>
        <end position="395"/>
    </location>
</feature>
<evidence type="ECO:0000313" key="5">
    <source>
        <dbReference type="Proteomes" id="UP001345219"/>
    </source>
</evidence>
<feature type="region of interest" description="Disordered" evidence="2">
    <location>
        <begin position="16"/>
        <end position="89"/>
    </location>
</feature>
<feature type="transmembrane region" description="Helical" evidence="3">
    <location>
        <begin position="396"/>
        <end position="416"/>
    </location>
</feature>
<comment type="caution">
    <text evidence="4">The sequence shown here is derived from an EMBL/GenBank/DDBJ whole genome shotgun (WGS) entry which is preliminary data.</text>
</comment>
<proteinExistence type="predicted"/>
<keyword evidence="1" id="KW-0175">Coiled coil</keyword>
<keyword evidence="3" id="KW-1133">Transmembrane helix</keyword>